<sequence length="527" mass="56543">MFKYIKNDLPASIVVFFVALPLCLGIALASGAPLFSGLIAGIIGGIVVGALSGSQIGVSGPAAGLAAIVLTAIGTLGGYQNFLVAVVLGGIIQLIFGFLKAGIIAYYFPSSVIKGMLTGIGIIIILKQIPHFFGYDADPEGDWAFFQVDGENTFSEIINSINYISPGATLIAIIGLAILVLWSTVLTKKSKIFELVQGPLVAVVLGIVYFSVTNDDPTWGISAEHLVKVPVPDSLESFLGFFSFPNFSAISNMDVWVTAFTIALVASLETLLCVEATDKLDPEKRTTPTNRELMAQGVGNTLSGLIGGLPVTQVIVRSSANIQSGGKTKASAIIHGFFLLGSVILIPTLLNMIPLSVLAAILFVVGYKLAKPSLFKTMYQAGWKQFVPFVVTVVGIVFTDLLVGISLGLGVGIVVVLIKSYQNSHFLHIEDSGNGSHKIKMTLAEEVTFFNKGAILKELDSIPENSYLTLDVRKTRYLDNDIVEILEDFSSKAKNRNIDIKIISERGEIENPESYIEFFNLRPKKTA</sequence>
<dbReference type="Proteomes" id="UP001196136">
    <property type="component" value="Unassembled WGS sequence"/>
</dbReference>
<feature type="transmembrane region" description="Helical" evidence="5">
    <location>
        <begin position="163"/>
        <end position="185"/>
    </location>
</feature>
<comment type="caution">
    <text evidence="7">The sequence shown here is derived from an EMBL/GenBank/DDBJ whole genome shotgun (WGS) entry which is preliminary data.</text>
</comment>
<dbReference type="PANTHER" id="PTHR11814">
    <property type="entry name" value="SULFATE TRANSPORTER"/>
    <property type="match status" value="1"/>
</dbReference>
<feature type="transmembrane region" description="Helical" evidence="5">
    <location>
        <begin position="9"/>
        <end position="28"/>
    </location>
</feature>
<feature type="domain" description="SLC26A/SulP transporter" evidence="6">
    <location>
        <begin position="6"/>
        <end position="386"/>
    </location>
</feature>
<evidence type="ECO:0000259" key="6">
    <source>
        <dbReference type="Pfam" id="PF00916"/>
    </source>
</evidence>
<dbReference type="RefSeq" id="WP_220112474.1">
    <property type="nucleotide sequence ID" value="NZ_JAHZSV010000003.1"/>
</dbReference>
<gene>
    <name evidence="7" type="ORF">K1F36_02875</name>
</gene>
<feature type="transmembrane region" description="Helical" evidence="5">
    <location>
        <begin position="337"/>
        <end position="366"/>
    </location>
</feature>
<dbReference type="InterPro" id="IPR001902">
    <property type="entry name" value="SLC26A/SulP_fam"/>
</dbReference>
<feature type="transmembrane region" description="Helical" evidence="5">
    <location>
        <begin position="82"/>
        <end position="108"/>
    </location>
</feature>
<organism evidence="7 8">
    <name type="scientific">Flagellimonas abyssi</name>
    <dbReference type="NCBI Taxonomy" id="2864871"/>
    <lineage>
        <taxon>Bacteria</taxon>
        <taxon>Pseudomonadati</taxon>
        <taxon>Bacteroidota</taxon>
        <taxon>Flavobacteriia</taxon>
        <taxon>Flavobacteriales</taxon>
        <taxon>Flavobacteriaceae</taxon>
        <taxon>Flagellimonas</taxon>
    </lineage>
</organism>
<evidence type="ECO:0000313" key="7">
    <source>
        <dbReference type="EMBL" id="MBW8198758.1"/>
    </source>
</evidence>
<feature type="transmembrane region" description="Helical" evidence="5">
    <location>
        <begin position="115"/>
        <end position="133"/>
    </location>
</feature>
<feature type="transmembrane region" description="Helical" evidence="5">
    <location>
        <begin position="58"/>
        <end position="76"/>
    </location>
</feature>
<evidence type="ECO:0000256" key="2">
    <source>
        <dbReference type="ARBA" id="ARBA00022692"/>
    </source>
</evidence>
<feature type="transmembrane region" description="Helical" evidence="5">
    <location>
        <begin position="34"/>
        <end position="51"/>
    </location>
</feature>
<feature type="transmembrane region" description="Helical" evidence="5">
    <location>
        <begin position="386"/>
        <end position="418"/>
    </location>
</feature>
<keyword evidence="8" id="KW-1185">Reference proteome</keyword>
<dbReference type="Pfam" id="PF00916">
    <property type="entry name" value="Sulfate_transp"/>
    <property type="match status" value="1"/>
</dbReference>
<keyword evidence="3 5" id="KW-1133">Transmembrane helix</keyword>
<evidence type="ECO:0000256" key="5">
    <source>
        <dbReference type="SAM" id="Phobius"/>
    </source>
</evidence>
<accession>A0ABS7EME2</accession>
<evidence type="ECO:0000256" key="3">
    <source>
        <dbReference type="ARBA" id="ARBA00022989"/>
    </source>
</evidence>
<feature type="transmembrane region" description="Helical" evidence="5">
    <location>
        <begin position="255"/>
        <end position="274"/>
    </location>
</feature>
<dbReference type="InterPro" id="IPR011547">
    <property type="entry name" value="SLC26A/SulP_dom"/>
</dbReference>
<name>A0ABS7EME2_9FLAO</name>
<feature type="transmembrane region" description="Helical" evidence="5">
    <location>
        <begin position="192"/>
        <end position="212"/>
    </location>
</feature>
<keyword evidence="2 5" id="KW-0812">Transmembrane</keyword>
<comment type="subcellular location">
    <subcellularLocation>
        <location evidence="1">Membrane</location>
        <topology evidence="1">Multi-pass membrane protein</topology>
    </subcellularLocation>
</comment>
<evidence type="ECO:0000256" key="1">
    <source>
        <dbReference type="ARBA" id="ARBA00004141"/>
    </source>
</evidence>
<keyword evidence="4 5" id="KW-0472">Membrane</keyword>
<dbReference type="EMBL" id="JAHZSV010000003">
    <property type="protein sequence ID" value="MBW8198758.1"/>
    <property type="molecule type" value="Genomic_DNA"/>
</dbReference>
<proteinExistence type="predicted"/>
<reference evidence="7 8" key="1">
    <citation type="submission" date="2021-08" db="EMBL/GenBank/DDBJ databases">
        <title>Muricauda profundi sp. nov., a marine bacterium isolated from deep seawater of the Mariana Trench.</title>
        <authorList>
            <person name="Wei Y."/>
        </authorList>
    </citation>
    <scope>NUCLEOTIDE SEQUENCE [LARGE SCALE GENOMIC DNA]</scope>
    <source>
        <strain evidence="7 8">W52</strain>
    </source>
</reference>
<protein>
    <submittedName>
        <fullName evidence="7">SulP family inorganic anion transporter</fullName>
    </submittedName>
</protein>
<evidence type="ECO:0000256" key="4">
    <source>
        <dbReference type="ARBA" id="ARBA00023136"/>
    </source>
</evidence>
<evidence type="ECO:0000313" key="8">
    <source>
        <dbReference type="Proteomes" id="UP001196136"/>
    </source>
</evidence>